<dbReference type="EMBL" id="UFQT01000211">
    <property type="protein sequence ID" value="SSX21750.1"/>
    <property type="molecule type" value="Genomic_DNA"/>
</dbReference>
<dbReference type="VEuPathDB" id="VectorBase:CSON005314"/>
<dbReference type="PANTHER" id="PTHR19282:SF505">
    <property type="entry name" value="TRANSMEMBRANE 4 SUPERFAMILY, ISOFORM C"/>
    <property type="match status" value="1"/>
</dbReference>
<dbReference type="SUPFAM" id="SSF48652">
    <property type="entry name" value="Tetraspanin"/>
    <property type="match status" value="1"/>
</dbReference>
<dbReference type="OMA" id="WKYLVLT"/>
<feature type="compositionally biased region" description="Basic and acidic residues" evidence="5">
    <location>
        <begin position="300"/>
        <end position="313"/>
    </location>
</feature>
<dbReference type="PANTHER" id="PTHR19282">
    <property type="entry name" value="TETRASPANIN"/>
    <property type="match status" value="1"/>
</dbReference>
<accession>A0A336LV88</accession>
<evidence type="ECO:0000256" key="6">
    <source>
        <dbReference type="SAM" id="Phobius"/>
    </source>
</evidence>
<dbReference type="Gene3D" id="1.10.1450.10">
    <property type="entry name" value="Tetraspanin"/>
    <property type="match status" value="1"/>
</dbReference>
<dbReference type="InterPro" id="IPR008952">
    <property type="entry name" value="Tetraspanin_EC2_sf"/>
</dbReference>
<organism evidence="7">
    <name type="scientific">Culicoides sonorensis</name>
    <name type="common">Biting midge</name>
    <dbReference type="NCBI Taxonomy" id="179676"/>
    <lineage>
        <taxon>Eukaryota</taxon>
        <taxon>Metazoa</taxon>
        <taxon>Ecdysozoa</taxon>
        <taxon>Arthropoda</taxon>
        <taxon>Hexapoda</taxon>
        <taxon>Insecta</taxon>
        <taxon>Pterygota</taxon>
        <taxon>Neoptera</taxon>
        <taxon>Endopterygota</taxon>
        <taxon>Diptera</taxon>
        <taxon>Nematocera</taxon>
        <taxon>Chironomoidea</taxon>
        <taxon>Ceratopogonidae</taxon>
        <taxon>Ceratopogoninae</taxon>
        <taxon>Culicoides</taxon>
        <taxon>Monoculicoides</taxon>
    </lineage>
</organism>
<feature type="transmembrane region" description="Helical" evidence="6">
    <location>
        <begin position="215"/>
        <end position="244"/>
    </location>
</feature>
<feature type="transmembrane region" description="Helical" evidence="6">
    <location>
        <begin position="21"/>
        <end position="49"/>
    </location>
</feature>
<evidence type="ECO:0000256" key="3">
    <source>
        <dbReference type="ARBA" id="ARBA00022989"/>
    </source>
</evidence>
<comment type="subcellular location">
    <subcellularLocation>
        <location evidence="1">Membrane</location>
        <topology evidence="1">Multi-pass membrane protein</topology>
    </subcellularLocation>
</comment>
<evidence type="ECO:0000256" key="2">
    <source>
        <dbReference type="ARBA" id="ARBA00022692"/>
    </source>
</evidence>
<dbReference type="GO" id="GO:0005886">
    <property type="term" value="C:plasma membrane"/>
    <property type="evidence" value="ECO:0007669"/>
    <property type="project" value="TreeGrafter"/>
</dbReference>
<evidence type="ECO:0000256" key="1">
    <source>
        <dbReference type="ARBA" id="ARBA00004141"/>
    </source>
</evidence>
<evidence type="ECO:0000313" key="7">
    <source>
        <dbReference type="EMBL" id="SSX21750.1"/>
    </source>
</evidence>
<sequence>MNEFNFVKKKKMKLTTKIKCLKYLVYAYIILLALVGACQIVIGGGLVFMHTRYSKIIDNAYHWPALVLMLSGPLVFVLCWFGWTSAMKKNRLYLSLFSVGLVILLCVQFWICGWSVSMRESLPTAAEYTITNSFHDYFRNQSDTNHIWNKLQTDVKCCGIYSVMDYRHASSGAKSVAPAIPWACCSRSEDPHEPFCKHVFQRGCLEALSDDTRKSLLVCALTAIGCAVLQSIGLFCAIQLVILLGRATSFDVERHESTAPPRTTERREQKELTPLASSSPSKKKAPSLPVPLPTIPTSEKMYKERLHQEKNGN</sequence>
<dbReference type="InterPro" id="IPR018499">
    <property type="entry name" value="Tetraspanin/Peripherin"/>
</dbReference>
<dbReference type="CDD" id="cd03127">
    <property type="entry name" value="tetraspanin_LEL"/>
    <property type="match status" value="1"/>
</dbReference>
<keyword evidence="2 6" id="KW-0812">Transmembrane</keyword>
<keyword evidence="4 6" id="KW-0472">Membrane</keyword>
<name>A0A336LV88_CULSO</name>
<reference evidence="7" key="1">
    <citation type="submission" date="2018-07" db="EMBL/GenBank/DDBJ databases">
        <authorList>
            <person name="Quirk P.G."/>
            <person name="Krulwich T.A."/>
        </authorList>
    </citation>
    <scope>NUCLEOTIDE SEQUENCE</scope>
</reference>
<dbReference type="PRINTS" id="PR00259">
    <property type="entry name" value="TMFOUR"/>
</dbReference>
<keyword evidence="3 6" id="KW-1133">Transmembrane helix</keyword>
<dbReference type="Pfam" id="PF00335">
    <property type="entry name" value="Tetraspanin"/>
    <property type="match status" value="1"/>
</dbReference>
<evidence type="ECO:0000256" key="4">
    <source>
        <dbReference type="ARBA" id="ARBA00023136"/>
    </source>
</evidence>
<evidence type="ECO:0000256" key="5">
    <source>
        <dbReference type="SAM" id="MobiDB-lite"/>
    </source>
</evidence>
<protein>
    <submittedName>
        <fullName evidence="7">CSON005314 protein</fullName>
    </submittedName>
</protein>
<feature type="transmembrane region" description="Helical" evidence="6">
    <location>
        <begin position="92"/>
        <end position="111"/>
    </location>
</feature>
<feature type="compositionally biased region" description="Basic and acidic residues" evidence="5">
    <location>
        <begin position="253"/>
        <end position="271"/>
    </location>
</feature>
<feature type="region of interest" description="Disordered" evidence="5">
    <location>
        <begin position="253"/>
        <end position="313"/>
    </location>
</feature>
<dbReference type="AlphaFoldDB" id="A0A336LV88"/>
<feature type="transmembrane region" description="Helical" evidence="6">
    <location>
        <begin position="61"/>
        <end position="83"/>
    </location>
</feature>
<proteinExistence type="predicted"/>
<gene>
    <name evidence="7" type="primary">CSON005314</name>
</gene>